<keyword evidence="1" id="KW-1133">Transmembrane helix</keyword>
<proteinExistence type="predicted"/>
<evidence type="ECO:0008006" key="5">
    <source>
        <dbReference type="Google" id="ProtNLM"/>
    </source>
</evidence>
<dbReference type="EMBL" id="CAMAPF010000128">
    <property type="protein sequence ID" value="CAH9104876.1"/>
    <property type="molecule type" value="Genomic_DNA"/>
</dbReference>
<name>A0AAV0DLZ9_9ASTE</name>
<dbReference type="Proteomes" id="UP001152523">
    <property type="component" value="Unassembled WGS sequence"/>
</dbReference>
<comment type="caution">
    <text evidence="2">The sequence shown here is derived from an EMBL/GenBank/DDBJ whole genome shotgun (WGS) entry which is preliminary data.</text>
</comment>
<organism evidence="2 4">
    <name type="scientific">Cuscuta epithymum</name>
    <dbReference type="NCBI Taxonomy" id="186058"/>
    <lineage>
        <taxon>Eukaryota</taxon>
        <taxon>Viridiplantae</taxon>
        <taxon>Streptophyta</taxon>
        <taxon>Embryophyta</taxon>
        <taxon>Tracheophyta</taxon>
        <taxon>Spermatophyta</taxon>
        <taxon>Magnoliopsida</taxon>
        <taxon>eudicotyledons</taxon>
        <taxon>Gunneridae</taxon>
        <taxon>Pentapetalae</taxon>
        <taxon>asterids</taxon>
        <taxon>lamiids</taxon>
        <taxon>Solanales</taxon>
        <taxon>Convolvulaceae</taxon>
        <taxon>Cuscuteae</taxon>
        <taxon>Cuscuta</taxon>
        <taxon>Cuscuta subgen. Cuscuta</taxon>
    </lineage>
</organism>
<evidence type="ECO:0000313" key="2">
    <source>
        <dbReference type="EMBL" id="CAH9104876.1"/>
    </source>
</evidence>
<dbReference type="EMBL" id="CAMAPF010000981">
    <property type="protein sequence ID" value="CAH9134249.1"/>
    <property type="molecule type" value="Genomic_DNA"/>
</dbReference>
<keyword evidence="1" id="KW-0812">Transmembrane</keyword>
<dbReference type="AlphaFoldDB" id="A0AAV0DLZ9"/>
<sequence>MLTWQPRGRPHGGYFLFSLFFSLFISISFSISLSFPQTYPRLTHRSPSSQPPRSFLAATRDVVPPWWLYCKPRWLPPPYSRSRAKHDSSCSNLENQVEILRSGTEKIVLVP</sequence>
<gene>
    <name evidence="2" type="ORF">CEPIT_LOCUS16943</name>
    <name evidence="3" type="ORF">CEPIT_LOCUS33571</name>
</gene>
<evidence type="ECO:0000313" key="4">
    <source>
        <dbReference type="Proteomes" id="UP001152523"/>
    </source>
</evidence>
<keyword evidence="1" id="KW-0472">Membrane</keyword>
<protein>
    <recommendedName>
        <fullName evidence="5">Secreted protein</fullName>
    </recommendedName>
</protein>
<reference evidence="2" key="1">
    <citation type="submission" date="2022-07" db="EMBL/GenBank/DDBJ databases">
        <authorList>
            <person name="Macas J."/>
            <person name="Novak P."/>
            <person name="Neumann P."/>
        </authorList>
    </citation>
    <scope>NUCLEOTIDE SEQUENCE</scope>
</reference>
<feature type="transmembrane region" description="Helical" evidence="1">
    <location>
        <begin position="12"/>
        <end position="35"/>
    </location>
</feature>
<evidence type="ECO:0000313" key="3">
    <source>
        <dbReference type="EMBL" id="CAH9134249.1"/>
    </source>
</evidence>
<accession>A0AAV0DLZ9</accession>
<keyword evidence="4" id="KW-1185">Reference proteome</keyword>
<evidence type="ECO:0000256" key="1">
    <source>
        <dbReference type="SAM" id="Phobius"/>
    </source>
</evidence>